<dbReference type="InterPro" id="IPR034746">
    <property type="entry name" value="POTRA"/>
</dbReference>
<proteinExistence type="predicted"/>
<dbReference type="PROSITE" id="PS51779">
    <property type="entry name" value="POTRA"/>
    <property type="match status" value="3"/>
</dbReference>
<keyword evidence="4 8" id="KW-0732">Signal</keyword>
<feature type="signal peptide" evidence="8">
    <location>
        <begin position="1"/>
        <end position="19"/>
    </location>
</feature>
<name>A0A6B3M162_9BACT</name>
<dbReference type="Gene3D" id="3.10.20.310">
    <property type="entry name" value="membrane protein fhac"/>
    <property type="match status" value="5"/>
</dbReference>
<dbReference type="NCBIfam" id="TIGR03303">
    <property type="entry name" value="OM_YaeT"/>
    <property type="match status" value="1"/>
</dbReference>
<dbReference type="InterPro" id="IPR023707">
    <property type="entry name" value="OM_assembly_BamA"/>
</dbReference>
<evidence type="ECO:0000259" key="9">
    <source>
        <dbReference type="PROSITE" id="PS51779"/>
    </source>
</evidence>
<evidence type="ECO:0000256" key="3">
    <source>
        <dbReference type="ARBA" id="ARBA00022692"/>
    </source>
</evidence>
<evidence type="ECO:0000256" key="7">
    <source>
        <dbReference type="NCBIfam" id="TIGR03303"/>
    </source>
</evidence>
<feature type="domain" description="POTRA" evidence="9">
    <location>
        <begin position="372"/>
        <end position="447"/>
    </location>
</feature>
<evidence type="ECO:0000256" key="1">
    <source>
        <dbReference type="ARBA" id="ARBA00004370"/>
    </source>
</evidence>
<gene>
    <name evidence="10" type="primary">bamA</name>
    <name evidence="10" type="ORF">GXP69_17910</name>
</gene>
<dbReference type="RefSeq" id="WP_163916835.1">
    <property type="nucleotide sequence ID" value="NZ_JAAGWD010000011.1"/>
</dbReference>
<protein>
    <recommendedName>
        <fullName evidence="7">Outer membrane protein assembly factor BamA</fullName>
    </recommendedName>
</protein>
<accession>A0A6B3M162</accession>
<keyword evidence="2" id="KW-1134">Transmembrane beta strand</keyword>
<evidence type="ECO:0000313" key="10">
    <source>
        <dbReference type="EMBL" id="NEM99578.1"/>
    </source>
</evidence>
<comment type="caution">
    <text evidence="10">The sequence shown here is derived from an EMBL/GenBank/DDBJ whole genome shotgun (WGS) entry which is preliminary data.</text>
</comment>
<keyword evidence="6" id="KW-0998">Cell outer membrane</keyword>
<dbReference type="AlphaFoldDB" id="A0A6B3M162"/>
<evidence type="ECO:0000256" key="4">
    <source>
        <dbReference type="ARBA" id="ARBA00022729"/>
    </source>
</evidence>
<dbReference type="EMBL" id="JAAGWD010000011">
    <property type="protein sequence ID" value="NEM99578.1"/>
    <property type="molecule type" value="Genomic_DNA"/>
</dbReference>
<reference evidence="10 11" key="1">
    <citation type="submission" date="2020-02" db="EMBL/GenBank/DDBJ databases">
        <authorList>
            <person name="Kim M.K."/>
        </authorList>
    </citation>
    <scope>NUCLEOTIDE SEQUENCE [LARGE SCALE GENOMIC DNA]</scope>
    <source>
        <strain evidence="10 11">BT327</strain>
    </source>
</reference>
<dbReference type="PANTHER" id="PTHR12815:SF47">
    <property type="entry name" value="TRANSLOCATION AND ASSEMBLY MODULE SUBUNIT TAMA"/>
    <property type="match status" value="1"/>
</dbReference>
<dbReference type="GO" id="GO:0009279">
    <property type="term" value="C:cell outer membrane"/>
    <property type="evidence" value="ECO:0007669"/>
    <property type="project" value="UniProtKB-UniRule"/>
</dbReference>
<dbReference type="GO" id="GO:0071709">
    <property type="term" value="P:membrane assembly"/>
    <property type="evidence" value="ECO:0007669"/>
    <property type="project" value="InterPro"/>
</dbReference>
<sequence length="827" mass="92913">MTRSIWMLFFLFLAGTASAQVLNNATQTNPVDYTQPRQYQIGGITVSGAKFLDPNALIAVTGLKVGDEITVPGEDISQAIQKLWAQGIIGDVDVSITRIEGNQIYLDFFLKERPRLSRFVFSGINKSQKEALSEKVILQRGRTVNDATLNSTRTIIKKYLAEKSYLNAKVNIVQRPDSLLPNSVVLDIRIDKGDKVKIGNIDIVGNEAFSDRKLEKQMKKTKEKSLFNLFSSSKFQESEFENDKQLLLDFYNSEGYRDAIIVSDSVYRISDDRLGIRITVDEGQRYYYRNITWKGNYLYDDEYLTRVLGIEKGDIYNRQELDKRLNYNPTGIDVSALYQNDGYLFQSIDPVEVRVEGDSIDLEMRVYEGPQATIKNVVVTGNTKTSDHVIRRELRTLPGDKYSRDNLIRTRNELAALGYFDPENIGLQPIPNPEDGTVDIHYSVVETPNDQISLSGGWGGAIGAIGTVGLTLNNFSTRKFWDLDEWRPIPSGDGQRLSLHVQANGKYYQSYSLSFTEPWLGGRRANSLTVSLFKTVYRRASAFEADSKLDVNGGSITLGRRLQWPDDYFNMSHSLSYSRYTLDNYTYLFSDFTNGISNSISVVNTISRYSINNPTFPSSGSQLSLSVNLTPPYSLFKDNAGKYEFVEFNKWMFDASYFINLAGKLVLNTRAHFGFLGKYSSNATLGPFERFKLGGSGLGGGNVFVGTEYIGLRGYDDESVVNSNNSDALQAGGIAYNKFVVELRQLISPAPAATIYGLAFMEAGNNFGSYSEYNPFKLYRSVGVGARIFMPMFGLLGFDYGWRLDDLPGQPDAKRGMFHFILGQQLR</sequence>
<evidence type="ECO:0000256" key="8">
    <source>
        <dbReference type="SAM" id="SignalP"/>
    </source>
</evidence>
<dbReference type="Gene3D" id="2.40.160.50">
    <property type="entry name" value="membrane protein fhac: a member of the omp85/tpsb transporter family"/>
    <property type="match status" value="1"/>
</dbReference>
<keyword evidence="3" id="KW-0812">Transmembrane</keyword>
<evidence type="ECO:0000256" key="2">
    <source>
        <dbReference type="ARBA" id="ARBA00022452"/>
    </source>
</evidence>
<dbReference type="Pfam" id="PF07244">
    <property type="entry name" value="POTRA"/>
    <property type="match status" value="4"/>
</dbReference>
<keyword evidence="5" id="KW-0472">Membrane</keyword>
<keyword evidence="11" id="KW-1185">Reference proteome</keyword>
<organism evidence="10 11">
    <name type="scientific">Pontibacter burrus</name>
    <dbReference type="NCBI Taxonomy" id="2704466"/>
    <lineage>
        <taxon>Bacteria</taxon>
        <taxon>Pseudomonadati</taxon>
        <taxon>Bacteroidota</taxon>
        <taxon>Cytophagia</taxon>
        <taxon>Cytophagales</taxon>
        <taxon>Hymenobacteraceae</taxon>
        <taxon>Pontibacter</taxon>
    </lineage>
</organism>
<feature type="domain" description="POTRA" evidence="9">
    <location>
        <begin position="196"/>
        <end position="283"/>
    </location>
</feature>
<evidence type="ECO:0000256" key="6">
    <source>
        <dbReference type="ARBA" id="ARBA00023237"/>
    </source>
</evidence>
<dbReference type="InterPro" id="IPR010827">
    <property type="entry name" value="BamA/TamA_POTRA"/>
</dbReference>
<dbReference type="PIRSF" id="PIRSF006076">
    <property type="entry name" value="OM_assembly_OMP85"/>
    <property type="match status" value="1"/>
</dbReference>
<evidence type="ECO:0000313" key="11">
    <source>
        <dbReference type="Proteomes" id="UP000474777"/>
    </source>
</evidence>
<feature type="domain" description="POTRA" evidence="9">
    <location>
        <begin position="39"/>
        <end position="113"/>
    </location>
</feature>
<dbReference type="PANTHER" id="PTHR12815">
    <property type="entry name" value="SORTING AND ASSEMBLY MACHINERY SAMM50 PROTEIN FAMILY MEMBER"/>
    <property type="match status" value="1"/>
</dbReference>
<comment type="subcellular location">
    <subcellularLocation>
        <location evidence="1">Membrane</location>
    </subcellularLocation>
</comment>
<dbReference type="InterPro" id="IPR039910">
    <property type="entry name" value="D15-like"/>
</dbReference>
<dbReference type="Proteomes" id="UP000474777">
    <property type="component" value="Unassembled WGS sequence"/>
</dbReference>
<feature type="chain" id="PRO_5025517068" description="Outer membrane protein assembly factor BamA" evidence="8">
    <location>
        <begin position="20"/>
        <end position="827"/>
    </location>
</feature>
<evidence type="ECO:0000256" key="5">
    <source>
        <dbReference type="ARBA" id="ARBA00023136"/>
    </source>
</evidence>